<dbReference type="Proteomes" id="UP000460412">
    <property type="component" value="Unassembled WGS sequence"/>
</dbReference>
<reference evidence="4 5" key="1">
    <citation type="submission" date="2019-12" db="EMBL/GenBank/DDBJ databases">
        <title>Sporaefaciens musculi gen. nov., sp. nov., a novel bacterium isolated from the caecum of an obese mouse.</title>
        <authorList>
            <person name="Rasmussen T.S."/>
            <person name="Streidl T."/>
            <person name="Hitch T.C.A."/>
            <person name="Wortmann E."/>
            <person name="Deptula P."/>
            <person name="Hansen M."/>
            <person name="Nielsen D.S."/>
            <person name="Clavel T."/>
            <person name="Vogensen F.K."/>
        </authorList>
    </citation>
    <scope>NUCLEOTIDE SEQUENCE [LARGE SCALE GENOMIC DNA]</scope>
    <source>
        <strain evidence="4 5">WCA-9-b2</strain>
    </source>
</reference>
<dbReference type="AlphaFoldDB" id="A0A7X3MD58"/>
<feature type="transmembrane region" description="Helical" evidence="2">
    <location>
        <begin position="97"/>
        <end position="115"/>
    </location>
</feature>
<evidence type="ECO:0000259" key="3">
    <source>
        <dbReference type="Pfam" id="PF01478"/>
    </source>
</evidence>
<dbReference type="GO" id="GO:0006465">
    <property type="term" value="P:signal peptide processing"/>
    <property type="evidence" value="ECO:0007669"/>
    <property type="project" value="TreeGrafter"/>
</dbReference>
<dbReference type="InterPro" id="IPR050882">
    <property type="entry name" value="Prepilin_peptidase/N-MTase"/>
</dbReference>
<feature type="transmembrane region" description="Helical" evidence="2">
    <location>
        <begin position="73"/>
        <end position="91"/>
    </location>
</feature>
<dbReference type="PANTHER" id="PTHR30487:SF0">
    <property type="entry name" value="PREPILIN LEADER PEPTIDASE_N-METHYLTRANSFERASE-RELATED"/>
    <property type="match status" value="1"/>
</dbReference>
<evidence type="ECO:0000313" key="5">
    <source>
        <dbReference type="Proteomes" id="UP000460412"/>
    </source>
</evidence>
<comment type="caution">
    <text evidence="4">The sequence shown here is derived from an EMBL/GenBank/DDBJ whole genome shotgun (WGS) entry which is preliminary data.</text>
</comment>
<dbReference type="Pfam" id="PF01478">
    <property type="entry name" value="Peptidase_A24"/>
    <property type="match status" value="1"/>
</dbReference>
<feature type="transmembrane region" description="Helical" evidence="2">
    <location>
        <begin position="122"/>
        <end position="143"/>
    </location>
</feature>
<evidence type="ECO:0000256" key="1">
    <source>
        <dbReference type="ARBA" id="ARBA00005801"/>
    </source>
</evidence>
<feature type="transmembrane region" description="Helical" evidence="2">
    <location>
        <begin position="26"/>
        <end position="44"/>
    </location>
</feature>
<dbReference type="PANTHER" id="PTHR30487">
    <property type="entry name" value="TYPE 4 PREPILIN-LIKE PROTEINS LEADER PEPTIDE-PROCESSING ENZYME"/>
    <property type="match status" value="1"/>
</dbReference>
<sequence length="145" mass="15798">MWKVSQCISMVLLAGLSITDIHSRRIPVIVLISGNLAALCYQIYIAKEDVFVLAGGIGVGLLFLLVSRVTREGMGYGDSWTILILGIYLGLWKLLEVLLAAFLFLGIAAIICLSLKKISREYKLPFIPFLAAGYLFSILTGGMNG</sequence>
<feature type="transmembrane region" description="Helical" evidence="2">
    <location>
        <begin position="50"/>
        <end position="66"/>
    </location>
</feature>
<keyword evidence="2" id="KW-1133">Transmembrane helix</keyword>
<name>A0A7X3MD58_9FIRM</name>
<dbReference type="InterPro" id="IPR000045">
    <property type="entry name" value="Prepilin_IV_endopep_pep"/>
</dbReference>
<dbReference type="RefSeq" id="WP_159749400.1">
    <property type="nucleotide sequence ID" value="NZ_CATIYY010000175.1"/>
</dbReference>
<dbReference type="EMBL" id="WUQX01000001">
    <property type="protein sequence ID" value="MXP74254.1"/>
    <property type="molecule type" value="Genomic_DNA"/>
</dbReference>
<gene>
    <name evidence="4" type="ORF">GN277_02090</name>
</gene>
<protein>
    <submittedName>
        <fullName evidence="4">Prepilin peptidase</fullName>
    </submittedName>
</protein>
<accession>A0A7X3MD58</accession>
<dbReference type="Gene3D" id="1.20.120.1220">
    <property type="match status" value="1"/>
</dbReference>
<organism evidence="4 5">
    <name type="scientific">Sporofaciens musculi</name>
    <dbReference type="NCBI Taxonomy" id="2681861"/>
    <lineage>
        <taxon>Bacteria</taxon>
        <taxon>Bacillati</taxon>
        <taxon>Bacillota</taxon>
        <taxon>Clostridia</taxon>
        <taxon>Lachnospirales</taxon>
        <taxon>Lachnospiraceae</taxon>
        <taxon>Sporofaciens</taxon>
    </lineage>
</organism>
<dbReference type="GO" id="GO:0004190">
    <property type="term" value="F:aspartic-type endopeptidase activity"/>
    <property type="evidence" value="ECO:0007669"/>
    <property type="project" value="InterPro"/>
</dbReference>
<keyword evidence="2" id="KW-0472">Membrane</keyword>
<comment type="similarity">
    <text evidence="1">Belongs to the peptidase A24 family.</text>
</comment>
<keyword evidence="5" id="KW-1185">Reference proteome</keyword>
<evidence type="ECO:0000256" key="2">
    <source>
        <dbReference type="SAM" id="Phobius"/>
    </source>
</evidence>
<keyword evidence="2" id="KW-0812">Transmembrane</keyword>
<dbReference type="GO" id="GO:0005886">
    <property type="term" value="C:plasma membrane"/>
    <property type="evidence" value="ECO:0007669"/>
    <property type="project" value="TreeGrafter"/>
</dbReference>
<proteinExistence type="inferred from homology"/>
<feature type="domain" description="Prepilin type IV endopeptidase peptidase" evidence="3">
    <location>
        <begin position="8"/>
        <end position="109"/>
    </location>
</feature>
<evidence type="ECO:0000313" key="4">
    <source>
        <dbReference type="EMBL" id="MXP74254.1"/>
    </source>
</evidence>